<dbReference type="PANTHER" id="PTHR30441:SF8">
    <property type="entry name" value="DUF748 DOMAIN-CONTAINING PROTEIN"/>
    <property type="match status" value="1"/>
</dbReference>
<dbReference type="STRING" id="290397.Adeh_3490"/>
<dbReference type="GO" id="GO:0005886">
    <property type="term" value="C:plasma membrane"/>
    <property type="evidence" value="ECO:0007669"/>
    <property type="project" value="TreeGrafter"/>
</dbReference>
<dbReference type="InterPro" id="IPR008023">
    <property type="entry name" value="DUF748"/>
</dbReference>
<dbReference type="KEGG" id="ade:Adeh_3490"/>
<reference evidence="1" key="1">
    <citation type="submission" date="2006-01" db="EMBL/GenBank/DDBJ databases">
        <title>Complete sequence of Anaeromyxobacter dehalogenans 2CP-C.</title>
        <authorList>
            <consortium name="US DOE Joint Genome Institute"/>
            <person name="Copeland A."/>
            <person name="Lucas S."/>
            <person name="Lapidus A."/>
            <person name="Barry K."/>
            <person name="Detter J.C."/>
            <person name="Glavina T."/>
            <person name="Hammon N."/>
            <person name="Israni S."/>
            <person name="Pitluck S."/>
            <person name="Brettin T."/>
            <person name="Bruce D."/>
            <person name="Han C."/>
            <person name="Tapia R."/>
            <person name="Gilna P."/>
            <person name="Kiss H."/>
            <person name="Schmutz J."/>
            <person name="Larimer F."/>
            <person name="Land M."/>
            <person name="Kyrpides N."/>
            <person name="Anderson I."/>
            <person name="Sanford R.A."/>
            <person name="Ritalahti K.M."/>
            <person name="Thomas H.S."/>
            <person name="Kirby J.R."/>
            <person name="Zhulin I.B."/>
            <person name="Loeffler F.E."/>
            <person name="Richardson P."/>
        </authorList>
    </citation>
    <scope>NUCLEOTIDE SEQUENCE</scope>
    <source>
        <strain evidence="1">2CP-C</strain>
    </source>
</reference>
<evidence type="ECO:0008006" key="3">
    <source>
        <dbReference type="Google" id="ProtNLM"/>
    </source>
</evidence>
<dbReference type="EMBL" id="CP000251">
    <property type="protein sequence ID" value="ABC83256.1"/>
    <property type="molecule type" value="Genomic_DNA"/>
</dbReference>
<dbReference type="AlphaFoldDB" id="Q2IFA1"/>
<dbReference type="eggNOG" id="COG2982">
    <property type="taxonomic scope" value="Bacteria"/>
</dbReference>
<dbReference type="Proteomes" id="UP000001935">
    <property type="component" value="Chromosome"/>
</dbReference>
<evidence type="ECO:0000313" key="1">
    <source>
        <dbReference type="EMBL" id="ABC83256.1"/>
    </source>
</evidence>
<name>Q2IFA1_ANADE</name>
<dbReference type="HOGENOM" id="CLU_005680_0_0_7"/>
<dbReference type="Pfam" id="PF05359">
    <property type="entry name" value="DUF748"/>
    <property type="match status" value="2"/>
</dbReference>
<sequence>MSDTTPKPPRRRRWLRAGAVLGALLVLYTAFGFLAAPSLVRRIAVKQASAALHRPVEINRVRVNPLALSVTVEGLRVKHADGAPFAAWDSLHVRLAPLRLLAGDLGFAEIRLVRPALHVGLDPRGALTFEDLLAGDPEAAEPGAPAAPEKEGRLGLSIGRLAVEEARVVFRDATRKPAFETTLGPLTVRLESFRTRGGGDSPYSFAGTTESGETFRWTGTVRSAPLRSSGTLAFERIQLPKYAPYIHDQAPVDLAEGVLDLETGYELAWGADARVLRTSGGKLTVERLALAPRGERDAPVRLPRVEVSGIRVDALAKEASVATVAIRGGAVRARLEEDGKLELARMAPPPSPASPEPWRWSVGALAVSGLAVDVEDRSTARPVRLPLTDVAVTLEGIRPGPETACPLTASLAWNGRGRLAVKGEVRPFGDRGTLALEAEELDVVPLAPYLDASLVARLTGGRAGAKATIGYELGGKAPRWTFAGDVRLDALAVAEAGNEDLLRWRALEVTGIDAASTPPRATVRRVRLLEPRVKAYVWEDGATSVARALPPAPAAPAPAGPAWRTAIGSVEVVGGRVALVDRSVTPAAVVNLTGAQATVTRLSSDPKVRSSVDVRLQVEGASPVRVTGTLNPLQQDAYTELVVASEGVDLSPLGPYAGKFLGYGLQKGKLDLDLKYTVVNRALTSTNVVRVNQLTLGEKTDSPDATKVPVRLALALLQDREGVILLDVPVEGNLDDPEFRLGKVIWRTILNVLVKVATSPFTALSSLVGGDQADLSLVEFAPGTAEPLPAAKERIALLARSLGQRPALGLELEGSADATQDGPALRRAALERALRRAKAETLRSAPASLDEVTLGAEERARLVKAAYHAAFPAPPTATKGEAAPAPTPQEMEERLAAAAQVPEDAYRALAAERAQRAREALVAAGLDQARLFLAQGGERARKEAGARVYFSVR</sequence>
<accession>Q2IFA1</accession>
<dbReference type="GO" id="GO:0090313">
    <property type="term" value="P:regulation of protein targeting to membrane"/>
    <property type="evidence" value="ECO:0007669"/>
    <property type="project" value="TreeGrafter"/>
</dbReference>
<dbReference type="OrthoDB" id="9757969at2"/>
<evidence type="ECO:0000313" key="2">
    <source>
        <dbReference type="Proteomes" id="UP000001935"/>
    </source>
</evidence>
<gene>
    <name evidence="1" type="ordered locus">Adeh_3490</name>
</gene>
<protein>
    <recommendedName>
        <fullName evidence="3">DUF748 domain-containing protein</fullName>
    </recommendedName>
</protein>
<dbReference type="InterPro" id="IPR006311">
    <property type="entry name" value="TAT_signal"/>
</dbReference>
<dbReference type="PROSITE" id="PS51318">
    <property type="entry name" value="TAT"/>
    <property type="match status" value="1"/>
</dbReference>
<proteinExistence type="predicted"/>
<dbReference type="InterPro" id="IPR052894">
    <property type="entry name" value="AsmA-related"/>
</dbReference>
<dbReference type="RefSeq" id="WP_011422538.1">
    <property type="nucleotide sequence ID" value="NC_007760.1"/>
</dbReference>
<dbReference type="PANTHER" id="PTHR30441">
    <property type="entry name" value="DUF748 DOMAIN-CONTAINING PROTEIN"/>
    <property type="match status" value="1"/>
</dbReference>
<organism evidence="1 2">
    <name type="scientific">Anaeromyxobacter dehalogenans (strain 2CP-C)</name>
    <dbReference type="NCBI Taxonomy" id="290397"/>
    <lineage>
        <taxon>Bacteria</taxon>
        <taxon>Pseudomonadati</taxon>
        <taxon>Myxococcota</taxon>
        <taxon>Myxococcia</taxon>
        <taxon>Myxococcales</taxon>
        <taxon>Cystobacterineae</taxon>
        <taxon>Anaeromyxobacteraceae</taxon>
        <taxon>Anaeromyxobacter</taxon>
    </lineage>
</organism>